<evidence type="ECO:0000313" key="3">
    <source>
        <dbReference type="Proteomes" id="UP000002026"/>
    </source>
</evidence>
<name>C7N7E8_SLAHD</name>
<dbReference type="RefSeq" id="WP_012798935.1">
    <property type="nucleotide sequence ID" value="NC_013165.1"/>
</dbReference>
<evidence type="ECO:0000313" key="2">
    <source>
        <dbReference type="EMBL" id="ACV22833.1"/>
    </source>
</evidence>
<sequence length="81" mass="8539">MYASQSQHIAGSVRQVCRAATAARRIWIAGVAAIAFGCLTRGMLEVYSIALPIDLAVFGVGAILLLVGAALMPKRPSRKGR</sequence>
<keyword evidence="1" id="KW-0472">Membrane</keyword>
<dbReference type="Proteomes" id="UP000002026">
    <property type="component" value="Chromosome"/>
</dbReference>
<gene>
    <name evidence="2" type="ordered locus">Shel_18150</name>
</gene>
<accession>C7N7E8</accession>
<dbReference type="EMBL" id="CP001684">
    <property type="protein sequence ID" value="ACV22833.1"/>
    <property type="molecule type" value="Genomic_DNA"/>
</dbReference>
<keyword evidence="3" id="KW-1185">Reference proteome</keyword>
<organism evidence="2 3">
    <name type="scientific">Slackia heliotrinireducens (strain ATCC 29202 / DSM 20476 / NCTC 11029 / RHS 1)</name>
    <name type="common">Peptococcus heliotrinreducens</name>
    <dbReference type="NCBI Taxonomy" id="471855"/>
    <lineage>
        <taxon>Bacteria</taxon>
        <taxon>Bacillati</taxon>
        <taxon>Actinomycetota</taxon>
        <taxon>Coriobacteriia</taxon>
        <taxon>Eggerthellales</taxon>
        <taxon>Eggerthellaceae</taxon>
        <taxon>Slackia</taxon>
    </lineage>
</organism>
<reference evidence="2 3" key="1">
    <citation type="journal article" date="2009" name="Stand. Genomic Sci.">
        <title>Complete genome sequence of Slackia heliotrinireducens type strain (RHS 1).</title>
        <authorList>
            <person name="Pukall R."/>
            <person name="Lapidus A."/>
            <person name="Nolan M."/>
            <person name="Copeland A."/>
            <person name="Glavina Del Rio T."/>
            <person name="Lucas S."/>
            <person name="Chen F."/>
            <person name="Tice H."/>
            <person name="Cheng J.F."/>
            <person name="Chertkov O."/>
            <person name="Bruce D."/>
            <person name="Goodwin L."/>
            <person name="Kuske C."/>
            <person name="Brettin T."/>
            <person name="Detter J.C."/>
            <person name="Han C."/>
            <person name="Pitluck S."/>
            <person name="Pati A."/>
            <person name="Mavrommatis K."/>
            <person name="Ivanova N."/>
            <person name="Ovchinnikova G."/>
            <person name="Chen A."/>
            <person name="Palaniappan K."/>
            <person name="Schneider S."/>
            <person name="Rohde M."/>
            <person name="Chain P."/>
            <person name="D'haeseleer P."/>
            <person name="Goker M."/>
            <person name="Bristow J."/>
            <person name="Eisen J.A."/>
            <person name="Markowitz V."/>
            <person name="Kyrpides N.C."/>
            <person name="Klenk H.P."/>
            <person name="Hugenholtz P."/>
        </authorList>
    </citation>
    <scope>NUCLEOTIDE SEQUENCE [LARGE SCALE GENOMIC DNA]</scope>
    <source>
        <strain evidence="3">ATCC 29202 / DSM 20476 / NCTC 11029 / RHS 1</strain>
    </source>
</reference>
<feature type="transmembrane region" description="Helical" evidence="1">
    <location>
        <begin position="26"/>
        <end position="44"/>
    </location>
</feature>
<protein>
    <submittedName>
        <fullName evidence="2">Uncharacterized protein</fullName>
    </submittedName>
</protein>
<dbReference type="AlphaFoldDB" id="C7N7E8"/>
<dbReference type="HOGENOM" id="CLU_2572030_0_0_11"/>
<feature type="transmembrane region" description="Helical" evidence="1">
    <location>
        <begin position="50"/>
        <end position="72"/>
    </location>
</feature>
<keyword evidence="1" id="KW-0812">Transmembrane</keyword>
<proteinExistence type="predicted"/>
<dbReference type="KEGG" id="shi:Shel_18150"/>
<keyword evidence="1" id="KW-1133">Transmembrane helix</keyword>
<evidence type="ECO:0000256" key="1">
    <source>
        <dbReference type="SAM" id="Phobius"/>
    </source>
</evidence>